<organism evidence="2 3">
    <name type="scientific">Zoogloea oryzae</name>
    <dbReference type="NCBI Taxonomy" id="310767"/>
    <lineage>
        <taxon>Bacteria</taxon>
        <taxon>Pseudomonadati</taxon>
        <taxon>Pseudomonadota</taxon>
        <taxon>Betaproteobacteria</taxon>
        <taxon>Rhodocyclales</taxon>
        <taxon>Zoogloeaceae</taxon>
        <taxon>Zoogloea</taxon>
    </lineage>
</organism>
<evidence type="ECO:0000313" key="3">
    <source>
        <dbReference type="Proteomes" id="UP001157167"/>
    </source>
</evidence>
<comment type="caution">
    <text evidence="2">The sequence shown here is derived from an EMBL/GenBank/DDBJ whole genome shotgun (WGS) entry which is preliminary data.</text>
</comment>
<reference evidence="3" key="1">
    <citation type="journal article" date="2019" name="Int. J. Syst. Evol. Microbiol.">
        <title>The Global Catalogue of Microorganisms (GCM) 10K type strain sequencing project: providing services to taxonomists for standard genome sequencing and annotation.</title>
        <authorList>
            <consortium name="The Broad Institute Genomics Platform"/>
            <consortium name="The Broad Institute Genome Sequencing Center for Infectious Disease"/>
            <person name="Wu L."/>
            <person name="Ma J."/>
        </authorList>
    </citation>
    <scope>NUCLEOTIDE SEQUENCE [LARGE SCALE GENOMIC DNA]</scope>
    <source>
        <strain evidence="3">NBRC 102407</strain>
    </source>
</reference>
<accession>A0ABQ6FC78</accession>
<keyword evidence="3" id="KW-1185">Reference proteome</keyword>
<name>A0ABQ6FC78_9RHOO</name>
<evidence type="ECO:0000256" key="1">
    <source>
        <dbReference type="SAM" id="SignalP"/>
    </source>
</evidence>
<evidence type="ECO:0000313" key="2">
    <source>
        <dbReference type="EMBL" id="GLT22115.1"/>
    </source>
</evidence>
<evidence type="ECO:0008006" key="4">
    <source>
        <dbReference type="Google" id="ProtNLM"/>
    </source>
</evidence>
<dbReference type="Proteomes" id="UP001157167">
    <property type="component" value="Unassembled WGS sequence"/>
</dbReference>
<feature type="signal peptide" evidence="1">
    <location>
        <begin position="1"/>
        <end position="27"/>
    </location>
</feature>
<feature type="chain" id="PRO_5045198491" description="Aspartyl protease" evidence="1">
    <location>
        <begin position="28"/>
        <end position="304"/>
    </location>
</feature>
<protein>
    <recommendedName>
        <fullName evidence="4">Aspartyl protease</fullName>
    </recommendedName>
</protein>
<keyword evidence="1" id="KW-0732">Signal</keyword>
<dbReference type="EMBL" id="BSPX01000019">
    <property type="protein sequence ID" value="GLT22115.1"/>
    <property type="molecule type" value="Genomic_DNA"/>
</dbReference>
<proteinExistence type="predicted"/>
<gene>
    <name evidence="2" type="ORF">GCM10007933_15730</name>
</gene>
<dbReference type="RefSeq" id="WP_284187487.1">
    <property type="nucleotide sequence ID" value="NZ_BSPX01000019.1"/>
</dbReference>
<sequence>MTRKLHTLLALWMLAGMSLLAPGLASAADAGFTLPFYTFNGHILIDGAVDGRRGKFMFDTGTEFPFFLNNHYLPLAKDSRIGEGHAASGQPMVLYRQRAPVAIEIGRDVRLDAVPGLIHTDWQFLEAAYTPAFLGSIGHGFNRDYVFVIDYDAQTIAFHPYGQDAAALPRVIDPARVVATLPFTPTGVDGKMPEVAIRIGDETLTAFFDTGNLGTLELTTATQARLERRGRLQISASPYTYGAYAARRVASLNGLSHAGQALHDVRGLSFSTAPHDRVGLGHAFLRQYVTVWDYRARTLTLLAR</sequence>